<comment type="caution">
    <text evidence="8">The sequence shown here is derived from an EMBL/GenBank/DDBJ whole genome shotgun (WGS) entry which is preliminary data.</text>
</comment>
<protein>
    <submittedName>
        <fullName evidence="8">Axin-1-like</fullName>
    </submittedName>
</protein>
<dbReference type="Pfam" id="PF00778">
    <property type="entry name" value="DIX"/>
    <property type="match status" value="1"/>
</dbReference>
<keyword evidence="2" id="KW-0963">Cytoplasm</keyword>
<feature type="region of interest" description="Disordered" evidence="5">
    <location>
        <begin position="281"/>
        <end position="343"/>
    </location>
</feature>
<dbReference type="GO" id="GO:0008013">
    <property type="term" value="F:beta-catenin binding"/>
    <property type="evidence" value="ECO:0007669"/>
    <property type="project" value="TreeGrafter"/>
</dbReference>
<dbReference type="InterPro" id="IPR024066">
    <property type="entry name" value="RGS_subdom1/3"/>
</dbReference>
<evidence type="ECO:0000256" key="3">
    <source>
        <dbReference type="ARBA" id="ARBA00022687"/>
    </source>
</evidence>
<dbReference type="GO" id="GO:0031625">
    <property type="term" value="F:ubiquitin protein ligase binding"/>
    <property type="evidence" value="ECO:0007669"/>
    <property type="project" value="TreeGrafter"/>
</dbReference>
<dbReference type="GO" id="GO:0048468">
    <property type="term" value="P:cell development"/>
    <property type="evidence" value="ECO:0007669"/>
    <property type="project" value="TreeGrafter"/>
</dbReference>
<comment type="subcellular location">
    <subcellularLocation>
        <location evidence="1">Cytoplasm</location>
    </subcellularLocation>
</comment>
<dbReference type="Proteomes" id="UP001059041">
    <property type="component" value="Linkage Group LG4"/>
</dbReference>
<dbReference type="PANTHER" id="PTHR46102:SF2">
    <property type="entry name" value="AXIN"/>
    <property type="match status" value="1"/>
</dbReference>
<dbReference type="Pfam" id="PF16646">
    <property type="entry name" value="AXIN1_TNKS_BD"/>
    <property type="match status" value="1"/>
</dbReference>
<dbReference type="GO" id="GO:0016055">
    <property type="term" value="P:Wnt signaling pathway"/>
    <property type="evidence" value="ECO:0007669"/>
    <property type="project" value="UniProtKB-KW"/>
</dbReference>
<dbReference type="GO" id="GO:0030877">
    <property type="term" value="C:beta-catenin destruction complex"/>
    <property type="evidence" value="ECO:0007669"/>
    <property type="project" value="TreeGrafter"/>
</dbReference>
<dbReference type="PRINTS" id="PR01301">
    <property type="entry name" value="RGSPROTEIN"/>
</dbReference>
<evidence type="ECO:0000313" key="9">
    <source>
        <dbReference type="Proteomes" id="UP001059041"/>
    </source>
</evidence>
<dbReference type="Pfam" id="PF00615">
    <property type="entry name" value="RGS"/>
    <property type="match status" value="1"/>
</dbReference>
<evidence type="ECO:0000256" key="2">
    <source>
        <dbReference type="ARBA" id="ARBA00022490"/>
    </source>
</evidence>
<dbReference type="InterPro" id="IPR043581">
    <property type="entry name" value="Axin-like"/>
</dbReference>
<dbReference type="GO" id="GO:0090090">
    <property type="term" value="P:negative regulation of canonical Wnt signaling pathway"/>
    <property type="evidence" value="ECO:0007669"/>
    <property type="project" value="InterPro"/>
</dbReference>
<dbReference type="InterPro" id="IPR038207">
    <property type="entry name" value="DIX_dom_sf"/>
</dbReference>
<dbReference type="PANTHER" id="PTHR46102">
    <property type="entry name" value="AXIN"/>
    <property type="match status" value="1"/>
</dbReference>
<dbReference type="GO" id="GO:0005634">
    <property type="term" value="C:nucleus"/>
    <property type="evidence" value="ECO:0007669"/>
    <property type="project" value="TreeGrafter"/>
</dbReference>
<feature type="region of interest" description="Disordered" evidence="5">
    <location>
        <begin position="1"/>
        <end position="27"/>
    </location>
</feature>
<evidence type="ECO:0000256" key="4">
    <source>
        <dbReference type="PROSITE-ProRule" id="PRU00069"/>
    </source>
</evidence>
<dbReference type="SUPFAM" id="SSF54236">
    <property type="entry name" value="Ubiquitin-like"/>
    <property type="match status" value="1"/>
</dbReference>
<dbReference type="SMART" id="SM00021">
    <property type="entry name" value="DAX"/>
    <property type="match status" value="1"/>
</dbReference>
<sequence length="504" mass="57083">MMRTRDRTALAPTSSPHSTHITSASAGPTHTHHSCKMCSMTQQFHVEIAHGWVCVYLNLSLSLSRSVFKSLVFHDIMSLAVCGCHGDVAGPRPPVPGEEDREVLQVKDDGQFFSKTSSHWSEGWTAMPRRDLGFELEGSASWDGPYEPWAETLLTLLGDQDGTMLFQQFLQGLGCSELLDFWFACSGFQKFPAGDTERRLKLAKAIYRCYLSERSRSAVSRQVATVTRCGVMDAIRRSQLDSALFAQAHAEVQTVLEHNLFPLFLRSDAYIKHTQSDNQTLTKLTSSTDQQNTVLPRQPDSPSLGSKTEILPSYNTANQKSSRRSRQHIRTTRDREKTHKHLPHTPVKMRTHTFISELMRRLQELHAAEEDADVTDRTSLCHSQWTRDSSAHSLCYYDTEHDINTCEGHTHSTDTQHSGCAGLTVVYYLCGEVIPYRTCVQGNTVTLAQFKSLIMTHRDSYRFFFKSASSEFDCGVVYEEIREDETVLPTYDHKIIAKLERMNQ</sequence>
<dbReference type="InterPro" id="IPR029071">
    <property type="entry name" value="Ubiquitin-like_domsf"/>
</dbReference>
<dbReference type="InterPro" id="IPR016137">
    <property type="entry name" value="RGS"/>
</dbReference>
<evidence type="ECO:0000256" key="5">
    <source>
        <dbReference type="SAM" id="MobiDB-lite"/>
    </source>
</evidence>
<feature type="compositionally biased region" description="Polar residues" evidence="5">
    <location>
        <begin position="281"/>
        <end position="306"/>
    </location>
</feature>
<dbReference type="PROSITE" id="PS50841">
    <property type="entry name" value="DIX"/>
    <property type="match status" value="1"/>
</dbReference>
<dbReference type="GO" id="GO:0032436">
    <property type="term" value="P:positive regulation of proteasomal ubiquitin-dependent protein catabolic process"/>
    <property type="evidence" value="ECO:0007669"/>
    <property type="project" value="TreeGrafter"/>
</dbReference>
<dbReference type="SUPFAM" id="SSF48097">
    <property type="entry name" value="Regulator of G-protein signaling, RGS"/>
    <property type="match status" value="1"/>
</dbReference>
<dbReference type="GO" id="GO:0005886">
    <property type="term" value="C:plasma membrane"/>
    <property type="evidence" value="ECO:0007669"/>
    <property type="project" value="TreeGrafter"/>
</dbReference>
<dbReference type="InterPro" id="IPR001158">
    <property type="entry name" value="DIX"/>
</dbReference>
<dbReference type="GO" id="GO:0005737">
    <property type="term" value="C:cytoplasm"/>
    <property type="evidence" value="ECO:0007669"/>
    <property type="project" value="UniProtKB-SubCell"/>
</dbReference>
<keyword evidence="9" id="KW-1185">Reference proteome</keyword>
<name>A0A9W7WZU4_TRIRA</name>
<dbReference type="EMBL" id="JAFHDT010000004">
    <property type="protein sequence ID" value="KAI7811158.1"/>
    <property type="molecule type" value="Genomic_DNA"/>
</dbReference>
<evidence type="ECO:0000259" key="7">
    <source>
        <dbReference type="PROSITE" id="PS50841"/>
    </source>
</evidence>
<feature type="domain" description="RGS" evidence="6">
    <location>
        <begin position="152"/>
        <end position="274"/>
    </location>
</feature>
<accession>A0A9W7WZU4</accession>
<organism evidence="8 9">
    <name type="scientific">Triplophysa rosa</name>
    <name type="common">Cave loach</name>
    <dbReference type="NCBI Taxonomy" id="992332"/>
    <lineage>
        <taxon>Eukaryota</taxon>
        <taxon>Metazoa</taxon>
        <taxon>Chordata</taxon>
        <taxon>Craniata</taxon>
        <taxon>Vertebrata</taxon>
        <taxon>Euteleostomi</taxon>
        <taxon>Actinopterygii</taxon>
        <taxon>Neopterygii</taxon>
        <taxon>Teleostei</taxon>
        <taxon>Ostariophysi</taxon>
        <taxon>Cypriniformes</taxon>
        <taxon>Nemacheilidae</taxon>
        <taxon>Triplophysa</taxon>
    </lineage>
</organism>
<dbReference type="AlphaFoldDB" id="A0A9W7WZU4"/>
<dbReference type="PROSITE" id="PS50132">
    <property type="entry name" value="RGS"/>
    <property type="match status" value="1"/>
</dbReference>
<reference evidence="8" key="1">
    <citation type="submission" date="2021-02" db="EMBL/GenBank/DDBJ databases">
        <title>Comparative genomics reveals that relaxation of natural selection precedes convergent phenotypic evolution of cavefish.</title>
        <authorList>
            <person name="Peng Z."/>
        </authorList>
    </citation>
    <scope>NUCLEOTIDE SEQUENCE</scope>
    <source>
        <tissue evidence="8">Muscle</tissue>
    </source>
</reference>
<dbReference type="Gene3D" id="1.10.196.10">
    <property type="match status" value="1"/>
</dbReference>
<dbReference type="InterPro" id="IPR044926">
    <property type="entry name" value="RGS_subdomain_2"/>
</dbReference>
<keyword evidence="3 4" id="KW-0879">Wnt signaling pathway</keyword>
<feature type="compositionally biased region" description="Low complexity" evidence="5">
    <location>
        <begin position="11"/>
        <end position="26"/>
    </location>
</feature>
<feature type="domain" description="DIX" evidence="7">
    <location>
        <begin position="420"/>
        <end position="503"/>
    </location>
</feature>
<dbReference type="InterPro" id="IPR032101">
    <property type="entry name" value="Axin_TNKS-bd"/>
</dbReference>
<dbReference type="Gene3D" id="1.10.167.10">
    <property type="entry name" value="Regulator of G-protein Signalling 4, domain 2"/>
    <property type="match status" value="1"/>
</dbReference>
<proteinExistence type="predicted"/>
<dbReference type="SMART" id="SM00315">
    <property type="entry name" value="RGS"/>
    <property type="match status" value="1"/>
</dbReference>
<evidence type="ECO:0000259" key="6">
    <source>
        <dbReference type="PROSITE" id="PS50132"/>
    </source>
</evidence>
<dbReference type="InterPro" id="IPR036305">
    <property type="entry name" value="RGS_sf"/>
</dbReference>
<dbReference type="Gene3D" id="2.40.240.130">
    <property type="match status" value="1"/>
</dbReference>
<evidence type="ECO:0000313" key="8">
    <source>
        <dbReference type="EMBL" id="KAI7811158.1"/>
    </source>
</evidence>
<feature type="compositionally biased region" description="Basic residues" evidence="5">
    <location>
        <begin position="321"/>
        <end position="330"/>
    </location>
</feature>
<evidence type="ECO:0000256" key="1">
    <source>
        <dbReference type="ARBA" id="ARBA00004496"/>
    </source>
</evidence>
<gene>
    <name evidence="8" type="ORF">IRJ41_011031</name>
</gene>
<dbReference type="GO" id="GO:0019901">
    <property type="term" value="F:protein kinase binding"/>
    <property type="evidence" value="ECO:0007669"/>
    <property type="project" value="TreeGrafter"/>
</dbReference>
<dbReference type="GO" id="GO:0060090">
    <property type="term" value="F:molecular adaptor activity"/>
    <property type="evidence" value="ECO:0007669"/>
    <property type="project" value="TreeGrafter"/>
</dbReference>